<dbReference type="AlphaFoldDB" id="M0DVA6"/>
<keyword evidence="3" id="KW-1185">Reference proteome</keyword>
<accession>M0DVA6</accession>
<keyword evidence="1" id="KW-0812">Transmembrane</keyword>
<organism evidence="2 3">
    <name type="scientific">Halorubrum tebenquichense DSM 14210</name>
    <dbReference type="NCBI Taxonomy" id="1227485"/>
    <lineage>
        <taxon>Archaea</taxon>
        <taxon>Methanobacteriati</taxon>
        <taxon>Methanobacteriota</taxon>
        <taxon>Stenosarchaea group</taxon>
        <taxon>Halobacteria</taxon>
        <taxon>Halobacteriales</taxon>
        <taxon>Haloferacaceae</taxon>
        <taxon>Halorubrum</taxon>
    </lineage>
</organism>
<keyword evidence="1" id="KW-0472">Membrane</keyword>
<evidence type="ECO:0000313" key="3">
    <source>
        <dbReference type="Proteomes" id="UP000011523"/>
    </source>
</evidence>
<sequence>MRFPDPSPAEYAVNTAVVVLTLAVLQYTGWLSDDPAGLDPVFLAVVAVTFPVFSYLLAVLAANVRWIPE</sequence>
<proteinExistence type="predicted"/>
<dbReference type="Proteomes" id="UP000011523">
    <property type="component" value="Unassembled WGS sequence"/>
</dbReference>
<feature type="transmembrane region" description="Helical" evidence="1">
    <location>
        <begin position="12"/>
        <end position="29"/>
    </location>
</feature>
<dbReference type="PATRIC" id="fig|1227485.3.peg.751"/>
<reference evidence="2 3" key="1">
    <citation type="journal article" date="2014" name="PLoS Genet.">
        <title>Phylogenetically driven sequencing of extremely halophilic archaea reveals strategies for static and dynamic osmo-response.</title>
        <authorList>
            <person name="Becker E.A."/>
            <person name="Seitzer P.M."/>
            <person name="Tritt A."/>
            <person name="Larsen D."/>
            <person name="Krusor M."/>
            <person name="Yao A.I."/>
            <person name="Wu D."/>
            <person name="Madern D."/>
            <person name="Eisen J.A."/>
            <person name="Darling A.E."/>
            <person name="Facciotti M.T."/>
        </authorList>
    </citation>
    <scope>NUCLEOTIDE SEQUENCE [LARGE SCALE GENOMIC DNA]</scope>
    <source>
        <strain evidence="2 3">DSM 14210</strain>
    </source>
</reference>
<name>M0DVA6_9EURY</name>
<dbReference type="RefSeq" id="WP_006628485.1">
    <property type="nucleotide sequence ID" value="NZ_AOJD01000027.1"/>
</dbReference>
<feature type="transmembrane region" description="Helical" evidence="1">
    <location>
        <begin position="41"/>
        <end position="64"/>
    </location>
</feature>
<gene>
    <name evidence="2" type="ORF">C472_03958</name>
</gene>
<keyword evidence="1" id="KW-1133">Transmembrane helix</keyword>
<comment type="caution">
    <text evidence="2">The sequence shown here is derived from an EMBL/GenBank/DDBJ whole genome shotgun (WGS) entry which is preliminary data.</text>
</comment>
<dbReference type="OrthoDB" id="329226at2157"/>
<evidence type="ECO:0000313" key="2">
    <source>
        <dbReference type="EMBL" id="ELZ39436.1"/>
    </source>
</evidence>
<protein>
    <submittedName>
        <fullName evidence="2">Uncharacterized protein</fullName>
    </submittedName>
</protein>
<dbReference type="EMBL" id="AOJD01000027">
    <property type="protein sequence ID" value="ELZ39436.1"/>
    <property type="molecule type" value="Genomic_DNA"/>
</dbReference>
<evidence type="ECO:0000256" key="1">
    <source>
        <dbReference type="SAM" id="Phobius"/>
    </source>
</evidence>